<accession>A0ACB9B2J4</accession>
<reference evidence="1 2" key="2">
    <citation type="journal article" date="2022" name="Mol. Ecol. Resour.">
        <title>The genomes of chicory, endive, great burdock and yacon provide insights into Asteraceae paleo-polyploidization history and plant inulin production.</title>
        <authorList>
            <person name="Fan W."/>
            <person name="Wang S."/>
            <person name="Wang H."/>
            <person name="Wang A."/>
            <person name="Jiang F."/>
            <person name="Liu H."/>
            <person name="Zhao H."/>
            <person name="Xu D."/>
            <person name="Zhang Y."/>
        </authorList>
    </citation>
    <scope>NUCLEOTIDE SEQUENCE [LARGE SCALE GENOMIC DNA]</scope>
    <source>
        <strain evidence="2">cv. Yunnan</strain>
        <tissue evidence="1">Leaves</tissue>
    </source>
</reference>
<gene>
    <name evidence="1" type="ORF">L1987_67755</name>
</gene>
<keyword evidence="2" id="KW-1185">Reference proteome</keyword>
<dbReference type="EMBL" id="CM042040">
    <property type="protein sequence ID" value="KAI3716699.1"/>
    <property type="molecule type" value="Genomic_DNA"/>
</dbReference>
<sequence>MLLIDTICFTNFKKTVWVINSQISTYEMRFKKGSKVEVMNKEVPASWCVAEILSGNGRAYNVRYNGYQGVEKVSRRFIRPSPPAIGSRNWLTGDIVEVFDGNSWKVATVSKILKGGRFLVRPHGFTNEVRTHKTNIRARQSWLDGQWVPVGKISGSNGVEPNCSVKMGVPVVGSKICRKEDDCLPLYNDASLQKPKRSSPFYSSLLEAKKVKLAEKDGSQSQRHVSGHSFEKSHNWRHASLASKGSK</sequence>
<protein>
    <submittedName>
        <fullName evidence="1">Uncharacterized protein</fullName>
    </submittedName>
</protein>
<name>A0ACB9B2J4_9ASTR</name>
<evidence type="ECO:0000313" key="1">
    <source>
        <dbReference type="EMBL" id="KAI3716699.1"/>
    </source>
</evidence>
<dbReference type="Proteomes" id="UP001056120">
    <property type="component" value="Linkage Group LG23"/>
</dbReference>
<reference evidence="2" key="1">
    <citation type="journal article" date="2022" name="Mol. Ecol. Resour.">
        <title>The genomes of chicory, endive, great burdock and yacon provide insights into Asteraceae palaeo-polyploidization history and plant inulin production.</title>
        <authorList>
            <person name="Fan W."/>
            <person name="Wang S."/>
            <person name="Wang H."/>
            <person name="Wang A."/>
            <person name="Jiang F."/>
            <person name="Liu H."/>
            <person name="Zhao H."/>
            <person name="Xu D."/>
            <person name="Zhang Y."/>
        </authorList>
    </citation>
    <scope>NUCLEOTIDE SEQUENCE [LARGE SCALE GENOMIC DNA]</scope>
    <source>
        <strain evidence="2">cv. Yunnan</strain>
    </source>
</reference>
<organism evidence="1 2">
    <name type="scientific">Smallanthus sonchifolius</name>
    <dbReference type="NCBI Taxonomy" id="185202"/>
    <lineage>
        <taxon>Eukaryota</taxon>
        <taxon>Viridiplantae</taxon>
        <taxon>Streptophyta</taxon>
        <taxon>Embryophyta</taxon>
        <taxon>Tracheophyta</taxon>
        <taxon>Spermatophyta</taxon>
        <taxon>Magnoliopsida</taxon>
        <taxon>eudicotyledons</taxon>
        <taxon>Gunneridae</taxon>
        <taxon>Pentapetalae</taxon>
        <taxon>asterids</taxon>
        <taxon>campanulids</taxon>
        <taxon>Asterales</taxon>
        <taxon>Asteraceae</taxon>
        <taxon>Asteroideae</taxon>
        <taxon>Heliantheae alliance</taxon>
        <taxon>Millerieae</taxon>
        <taxon>Smallanthus</taxon>
    </lineage>
</organism>
<evidence type="ECO:0000313" key="2">
    <source>
        <dbReference type="Proteomes" id="UP001056120"/>
    </source>
</evidence>
<proteinExistence type="predicted"/>
<comment type="caution">
    <text evidence="1">The sequence shown here is derived from an EMBL/GenBank/DDBJ whole genome shotgun (WGS) entry which is preliminary data.</text>
</comment>